<dbReference type="Pfam" id="PF21317">
    <property type="entry name" value="BetaGal_ABD_1"/>
    <property type="match status" value="1"/>
</dbReference>
<dbReference type="InterPro" id="IPR048913">
    <property type="entry name" value="BetaGal_gal-bd"/>
</dbReference>
<protein>
    <recommendedName>
        <fullName evidence="5">Beta-galactosidase</fullName>
        <ecNumber evidence="5">3.2.1.23</ecNumber>
    </recommendedName>
</protein>
<dbReference type="GO" id="GO:0004565">
    <property type="term" value="F:beta-galactosidase activity"/>
    <property type="evidence" value="ECO:0007669"/>
    <property type="project" value="UniProtKB-EC"/>
</dbReference>
<name>A0A0R3RQ55_9BILA</name>
<dbReference type="Gene3D" id="3.20.20.80">
    <property type="entry name" value="Glycosidases"/>
    <property type="match status" value="1"/>
</dbReference>
<keyword evidence="10" id="KW-1185">Reference proteome</keyword>
<dbReference type="GO" id="GO:0005975">
    <property type="term" value="P:carbohydrate metabolic process"/>
    <property type="evidence" value="ECO:0007669"/>
    <property type="project" value="InterPro"/>
</dbReference>
<dbReference type="InterPro" id="IPR017853">
    <property type="entry name" value="GH"/>
</dbReference>
<evidence type="ECO:0000259" key="8">
    <source>
        <dbReference type="Pfam" id="PF21317"/>
    </source>
</evidence>
<feature type="active site" description="Proton donor" evidence="4">
    <location>
        <position position="180"/>
    </location>
</feature>
<dbReference type="PIRSF" id="PIRSF006336">
    <property type="entry name" value="B-gal"/>
    <property type="match status" value="1"/>
</dbReference>
<keyword evidence="3 5" id="KW-0326">Glycosidase</keyword>
<feature type="domain" description="Beta-galactosidase galactose-binding" evidence="9">
    <location>
        <begin position="574"/>
        <end position="628"/>
    </location>
</feature>
<dbReference type="PANTHER" id="PTHR23421">
    <property type="entry name" value="BETA-GALACTOSIDASE RELATED"/>
    <property type="match status" value="1"/>
</dbReference>
<dbReference type="EC" id="3.2.1.23" evidence="5"/>
<evidence type="ECO:0000256" key="5">
    <source>
        <dbReference type="RuleBase" id="RU000675"/>
    </source>
</evidence>
<sequence length="668" mass="77077">MPQLNIKFEATPGFKNFQVQEDVKFFAFVISQLKFHSLFRYISGSIHYFRIHPHYWADRLRRIRAAGLNTIQLYIPWNFHEVYNGRYLFNGQRNITRFIELAASNQLYVLARIGPYICAEWENGGLPWWLTHKYQDIDQRTSDKRFLQEVELWFNVLLPILRNQLYKNGGPIIMVQVENEYGSHKACDHVYMKRLSDMVRYHLGSDFLQYTSVADVNVAVRLNGVSLMVREKGIFKSSRIDLGVHFIADGSSEEYLKCGTTSGAYPTIDFGPTSRQIVDLTFALQRRYAPHGPLVNSEFYPGWLVVWGQRNQKLPSITEILDTADYMYQLGANFNFYMFHGGTNFGYWNGAEAVAPVITSYDYTAPLTEAGDLTPKYMAIRNWLASKSDWPYKPGDIPRDNLKIGYGSVKLEKFFSLGKYFWEAIGESRECRRTKYPISFEQLEHPFGFVIYHTTLKFGGTNLSIPLMKDRGYVYIDNGLQGVLINKFGNYWKHWINLRGAKKGAKLGILVENQGRQAIPTINDFKGILTNVTLDGQVVDEWLQCGLHSKSLISLTRRTRRWNHFNGNKSGVGLYVGHFYANRLADTFLNPIKWGKGQVFINGHNIGRYWPLAGPQITLYVPRPYLRHHNTIIMLELEQSGNCQKQFCSVSFVDHPIFNFTASKIIFA</sequence>
<dbReference type="WBParaSite" id="EEL_0000377801-mRNA-1">
    <property type="protein sequence ID" value="EEL_0000377801-mRNA-1"/>
    <property type="gene ID" value="EEL_0000377801"/>
</dbReference>
<reference evidence="11" key="1">
    <citation type="submission" date="2016-04" db="UniProtKB">
        <authorList>
            <consortium name="WormBaseParasite"/>
        </authorList>
    </citation>
    <scope>IDENTIFICATION</scope>
</reference>
<dbReference type="PRINTS" id="PR00742">
    <property type="entry name" value="GLHYDRLASE35"/>
</dbReference>
<dbReference type="InterPro" id="IPR019801">
    <property type="entry name" value="Glyco_hydro_35_CS"/>
</dbReference>
<evidence type="ECO:0000256" key="2">
    <source>
        <dbReference type="ARBA" id="ARBA00022801"/>
    </source>
</evidence>
<feature type="domain" description="Beta-galactosidase 1-like first all-beta" evidence="8">
    <location>
        <begin position="437"/>
        <end position="544"/>
    </location>
</feature>
<evidence type="ECO:0000256" key="4">
    <source>
        <dbReference type="PIRSR" id="PIRSR006336-1"/>
    </source>
</evidence>
<dbReference type="InterPro" id="IPR008979">
    <property type="entry name" value="Galactose-bd-like_sf"/>
</dbReference>
<evidence type="ECO:0000256" key="3">
    <source>
        <dbReference type="ARBA" id="ARBA00023295"/>
    </source>
</evidence>
<proteinExistence type="inferred from homology"/>
<dbReference type="InterPro" id="IPR026283">
    <property type="entry name" value="B-gal_1-like"/>
</dbReference>
<dbReference type="PROSITE" id="PS01182">
    <property type="entry name" value="GLYCOSYL_HYDROL_F35"/>
    <property type="match status" value="1"/>
</dbReference>
<comment type="similarity">
    <text evidence="1 6">Belongs to the glycosyl hydrolase 35 family.</text>
</comment>
<dbReference type="SUPFAM" id="SSF51445">
    <property type="entry name" value="(Trans)glycosidases"/>
    <property type="match status" value="1"/>
</dbReference>
<dbReference type="SUPFAM" id="SSF49785">
    <property type="entry name" value="Galactose-binding domain-like"/>
    <property type="match status" value="1"/>
</dbReference>
<dbReference type="InterPro" id="IPR048912">
    <property type="entry name" value="BetaGal1-like_ABD1"/>
</dbReference>
<dbReference type="InterPro" id="IPR031330">
    <property type="entry name" value="Gly_Hdrlase_35_cat"/>
</dbReference>
<accession>A0A0R3RQ55</accession>
<evidence type="ECO:0000259" key="9">
    <source>
        <dbReference type="Pfam" id="PF21467"/>
    </source>
</evidence>
<dbReference type="Proteomes" id="UP000050640">
    <property type="component" value="Unplaced"/>
</dbReference>
<organism evidence="10 11">
    <name type="scientific">Elaeophora elaphi</name>
    <dbReference type="NCBI Taxonomy" id="1147741"/>
    <lineage>
        <taxon>Eukaryota</taxon>
        <taxon>Metazoa</taxon>
        <taxon>Ecdysozoa</taxon>
        <taxon>Nematoda</taxon>
        <taxon>Chromadorea</taxon>
        <taxon>Rhabditida</taxon>
        <taxon>Spirurina</taxon>
        <taxon>Spiruromorpha</taxon>
        <taxon>Filarioidea</taxon>
        <taxon>Onchocercidae</taxon>
        <taxon>Elaeophora</taxon>
    </lineage>
</organism>
<feature type="domain" description="Glycoside hydrolase 35 catalytic" evidence="7">
    <location>
        <begin position="239"/>
        <end position="385"/>
    </location>
</feature>
<evidence type="ECO:0000313" key="11">
    <source>
        <dbReference type="WBParaSite" id="EEL_0000377801-mRNA-1"/>
    </source>
</evidence>
<keyword evidence="2 5" id="KW-0378">Hydrolase</keyword>
<comment type="catalytic activity">
    <reaction evidence="5">
        <text>Hydrolysis of terminal non-reducing beta-D-galactose residues in beta-D-galactosides.</text>
        <dbReference type="EC" id="3.2.1.23"/>
    </reaction>
</comment>
<dbReference type="Gene3D" id="2.60.120.260">
    <property type="entry name" value="Galactose-binding domain-like"/>
    <property type="match status" value="2"/>
</dbReference>
<dbReference type="STRING" id="1147741.A0A0R3RQ55"/>
<dbReference type="AlphaFoldDB" id="A0A0R3RQ55"/>
<dbReference type="Pfam" id="PF21467">
    <property type="entry name" value="BetaGal_gal-bd"/>
    <property type="match status" value="1"/>
</dbReference>
<feature type="active site" description="Nucleophile" evidence="4">
    <location>
        <position position="298"/>
    </location>
</feature>
<dbReference type="InterPro" id="IPR001944">
    <property type="entry name" value="Glycoside_Hdrlase_35"/>
</dbReference>
<evidence type="ECO:0000256" key="1">
    <source>
        <dbReference type="ARBA" id="ARBA00009809"/>
    </source>
</evidence>
<evidence type="ECO:0000259" key="7">
    <source>
        <dbReference type="Pfam" id="PF01301"/>
    </source>
</evidence>
<feature type="domain" description="Glycoside hydrolase 35 catalytic" evidence="7">
    <location>
        <begin position="39"/>
        <end position="213"/>
    </location>
</feature>
<dbReference type="Pfam" id="PF01301">
    <property type="entry name" value="Glyco_hydro_35"/>
    <property type="match status" value="2"/>
</dbReference>
<evidence type="ECO:0000313" key="10">
    <source>
        <dbReference type="Proteomes" id="UP000050640"/>
    </source>
</evidence>
<evidence type="ECO:0000256" key="6">
    <source>
        <dbReference type="RuleBase" id="RU003679"/>
    </source>
</evidence>